<protein>
    <submittedName>
        <fullName evidence="1">Uncharacterized protein</fullName>
    </submittedName>
</protein>
<dbReference type="AlphaFoldDB" id="A0ABD5Q411"/>
<sequence>MNKHFEDAWYYARRTGKHLARGVREELDPVERRLREATGREREELTRLERWRRELRTTETETADKARHVVRKARRRV</sequence>
<dbReference type="GeneID" id="73043901"/>
<organism evidence="1 2">
    <name type="scientific">Halorussus aquaticus</name>
    <dbReference type="NCBI Taxonomy" id="2953748"/>
    <lineage>
        <taxon>Archaea</taxon>
        <taxon>Methanobacteriati</taxon>
        <taxon>Methanobacteriota</taxon>
        <taxon>Stenosarchaea group</taxon>
        <taxon>Halobacteria</taxon>
        <taxon>Halobacteriales</taxon>
        <taxon>Haladaptataceae</taxon>
        <taxon>Halorussus</taxon>
    </lineage>
</organism>
<evidence type="ECO:0000313" key="1">
    <source>
        <dbReference type="EMBL" id="MFC4825383.1"/>
    </source>
</evidence>
<dbReference type="Pfam" id="PF24430">
    <property type="entry name" value="DUF7553"/>
    <property type="match status" value="1"/>
</dbReference>
<proteinExistence type="predicted"/>
<gene>
    <name evidence="1" type="ORF">ACFO9K_14065</name>
</gene>
<dbReference type="Proteomes" id="UP001595945">
    <property type="component" value="Unassembled WGS sequence"/>
</dbReference>
<dbReference type="RefSeq" id="WP_254268952.1">
    <property type="nucleotide sequence ID" value="NZ_CP100400.1"/>
</dbReference>
<reference evidence="1 2" key="1">
    <citation type="journal article" date="2019" name="Int. J. Syst. Evol. Microbiol.">
        <title>The Global Catalogue of Microorganisms (GCM) 10K type strain sequencing project: providing services to taxonomists for standard genome sequencing and annotation.</title>
        <authorList>
            <consortium name="The Broad Institute Genomics Platform"/>
            <consortium name="The Broad Institute Genome Sequencing Center for Infectious Disease"/>
            <person name="Wu L."/>
            <person name="Ma J."/>
        </authorList>
    </citation>
    <scope>NUCLEOTIDE SEQUENCE [LARGE SCALE GENOMIC DNA]</scope>
    <source>
        <strain evidence="1 2">XZYJ18</strain>
    </source>
</reference>
<name>A0ABD5Q411_9EURY</name>
<comment type="caution">
    <text evidence="1">The sequence shown here is derived from an EMBL/GenBank/DDBJ whole genome shotgun (WGS) entry which is preliminary data.</text>
</comment>
<dbReference type="InterPro" id="IPR055975">
    <property type="entry name" value="DUF7553"/>
</dbReference>
<accession>A0ABD5Q411</accession>
<keyword evidence="2" id="KW-1185">Reference proteome</keyword>
<evidence type="ECO:0000313" key="2">
    <source>
        <dbReference type="Proteomes" id="UP001595945"/>
    </source>
</evidence>
<dbReference type="EMBL" id="JBHSHT010000002">
    <property type="protein sequence ID" value="MFC4825383.1"/>
    <property type="molecule type" value="Genomic_DNA"/>
</dbReference>